<keyword evidence="5" id="KW-1185">Reference proteome</keyword>
<keyword evidence="2" id="KW-0732">Signal</keyword>
<feature type="domain" description="Peptidase S9 prolyl oligopeptidase catalytic" evidence="3">
    <location>
        <begin position="456"/>
        <end position="661"/>
    </location>
</feature>
<dbReference type="RefSeq" id="WP_161392622.1">
    <property type="nucleotide sequence ID" value="NZ_JBHSCP010000001.1"/>
</dbReference>
<accession>A0A6I4TY12</accession>
<evidence type="ECO:0000259" key="3">
    <source>
        <dbReference type="Pfam" id="PF00326"/>
    </source>
</evidence>
<dbReference type="GO" id="GO:0006508">
    <property type="term" value="P:proteolysis"/>
    <property type="evidence" value="ECO:0007669"/>
    <property type="project" value="InterPro"/>
</dbReference>
<dbReference type="Proteomes" id="UP000469430">
    <property type="component" value="Unassembled WGS sequence"/>
</dbReference>
<evidence type="ECO:0000256" key="1">
    <source>
        <dbReference type="ARBA" id="ARBA00022801"/>
    </source>
</evidence>
<evidence type="ECO:0000256" key="2">
    <source>
        <dbReference type="SAM" id="SignalP"/>
    </source>
</evidence>
<dbReference type="SUPFAM" id="SSF82171">
    <property type="entry name" value="DPP6 N-terminal domain-like"/>
    <property type="match status" value="1"/>
</dbReference>
<feature type="signal peptide" evidence="2">
    <location>
        <begin position="1"/>
        <end position="22"/>
    </location>
</feature>
<dbReference type="SUPFAM" id="SSF53474">
    <property type="entry name" value="alpha/beta-Hydrolases"/>
    <property type="match status" value="1"/>
</dbReference>
<dbReference type="Gene3D" id="3.40.50.1820">
    <property type="entry name" value="alpha/beta hydrolase"/>
    <property type="match status" value="1"/>
</dbReference>
<reference evidence="4 5" key="1">
    <citation type="submission" date="2019-12" db="EMBL/GenBank/DDBJ databases">
        <title>Genomic-based taxomic classification of the family Erythrobacteraceae.</title>
        <authorList>
            <person name="Xu L."/>
        </authorList>
    </citation>
    <scope>NUCLEOTIDE SEQUENCE [LARGE SCALE GENOMIC DNA]</scope>
    <source>
        <strain evidence="4 5">S36</strain>
    </source>
</reference>
<gene>
    <name evidence="4" type="ORF">GRI97_17995</name>
</gene>
<dbReference type="EMBL" id="WTYJ01000005">
    <property type="protein sequence ID" value="MXP00885.1"/>
    <property type="molecule type" value="Genomic_DNA"/>
</dbReference>
<proteinExistence type="predicted"/>
<comment type="caution">
    <text evidence="4">The sequence shown here is derived from an EMBL/GenBank/DDBJ whole genome shotgun (WGS) entry which is preliminary data.</text>
</comment>
<dbReference type="Gene3D" id="2.120.10.30">
    <property type="entry name" value="TolB, C-terminal domain"/>
    <property type="match status" value="1"/>
</dbReference>
<name>A0A6I4TY12_9SPHN</name>
<dbReference type="GO" id="GO:0004252">
    <property type="term" value="F:serine-type endopeptidase activity"/>
    <property type="evidence" value="ECO:0007669"/>
    <property type="project" value="TreeGrafter"/>
</dbReference>
<evidence type="ECO:0000313" key="4">
    <source>
        <dbReference type="EMBL" id="MXP00885.1"/>
    </source>
</evidence>
<dbReference type="InterPro" id="IPR001375">
    <property type="entry name" value="Peptidase_S9_cat"/>
</dbReference>
<organism evidence="4 5">
    <name type="scientific">Croceibacterium xixiisoli</name>
    <dbReference type="NCBI Taxonomy" id="1476466"/>
    <lineage>
        <taxon>Bacteria</taxon>
        <taxon>Pseudomonadati</taxon>
        <taxon>Pseudomonadota</taxon>
        <taxon>Alphaproteobacteria</taxon>
        <taxon>Sphingomonadales</taxon>
        <taxon>Erythrobacteraceae</taxon>
        <taxon>Croceibacterium</taxon>
    </lineage>
</organism>
<dbReference type="AlphaFoldDB" id="A0A6I4TY12"/>
<dbReference type="InterPro" id="IPR029058">
    <property type="entry name" value="AB_hydrolase_fold"/>
</dbReference>
<dbReference type="OrthoDB" id="1094230at2"/>
<protein>
    <submittedName>
        <fullName evidence="4">Alpha/beta fold hydrolase</fullName>
    </submittedName>
</protein>
<dbReference type="Pfam" id="PF00326">
    <property type="entry name" value="Peptidase_S9"/>
    <property type="match status" value="1"/>
</dbReference>
<dbReference type="InterPro" id="IPR011042">
    <property type="entry name" value="6-blade_b-propeller_TolB-like"/>
</dbReference>
<evidence type="ECO:0000313" key="5">
    <source>
        <dbReference type="Proteomes" id="UP000469430"/>
    </source>
</evidence>
<dbReference type="PANTHER" id="PTHR42776:SF27">
    <property type="entry name" value="DIPEPTIDYL PEPTIDASE FAMILY MEMBER 6"/>
    <property type="match status" value="1"/>
</dbReference>
<keyword evidence="1 4" id="KW-0378">Hydrolase</keyword>
<dbReference type="PANTHER" id="PTHR42776">
    <property type="entry name" value="SERINE PEPTIDASE S9 FAMILY MEMBER"/>
    <property type="match status" value="1"/>
</dbReference>
<feature type="chain" id="PRO_5026042640" evidence="2">
    <location>
        <begin position="23"/>
        <end position="662"/>
    </location>
</feature>
<sequence length="662" mass="72466">MGRRGFLVAAMLGAAWAIPVQAETGAEAAQLFGARQTIIDISLAPSGQKVAYITPNGPSAEAVYIIDLAGSGEVRPQPVFTLNDPDAEVAGCSWASDERLICQVYVIQNDAGVLLGFTRMFSVGLDGKPPQMLSQTPRASALGYMQDGGSVVALDHAGEANKILMTRRWIAEFSTGTRIANTDTGLGVEKVDVVTGRRTTAEPPKDDARYYVADEAGRIRMRIDRGTDAYGSLSPTSNYYYRPPDRNSWAPLTSVTDRNETDRGFVPVAVDSGRNVAFGFQERNGYDALYTMALDGNGQRDLVFARDDVDVDQLIRIGRQRRVVGVSYASEKRAIEYLDADLKRLASEFQQALPGKPLINIIDASADEKTLLIIASSDTDPGMIYLFNKDTRQLSELMPARQQLNGRVMGSMQPVSFPARDGTMIPAYLTLPAGSDGKGMPAIVMPHGGPSARDEWGFDWLVQFFVARGYAVLQPNYRGSTGYGDAWFGRNGFRAWETAVGDINDAGRWLIAQGTANADRLVIAGWSYGGYAALQSQVVDPELFKAVVAIAPVTDLDRLRNEARPYVNFGAVDRFIGTGPHVEQGSPARNAERFRAPVLLVHGTTDQNVGVEQSRLMERRLKGAGRAVEYIELDRQDHYIDDDLPRIRMLTEIDAFLTRTLQ</sequence>